<dbReference type="AlphaFoldDB" id="A0A7R9PK85"/>
<sequence>MTSPDLAGANYRPLYVASQSSGEDLKIKTPNPLGRAVHPIIDLHAEFPRDGETSTCPTTSPAKWKEKTPPVHPTEIRTSISPSSAVGLNTTSALANYATEADIKASKPKSYLSKYVLNDSQPLQNQKPEVNRVKPKLVEVGRLFQRFLDINHNALKTLRVDRKTVQLYELRGDERSIWIQRSEVNSIFIGELQGLASACGCSPPYSLHMLPVQTCKCVWMLPSIFSTHVACTDLETGSGEVGRPPKMHLVGIEPWSHESVSSVSS</sequence>
<organism evidence="2">
    <name type="scientific">Timema genevievae</name>
    <name type="common">Walking stick</name>
    <dbReference type="NCBI Taxonomy" id="629358"/>
    <lineage>
        <taxon>Eukaryota</taxon>
        <taxon>Metazoa</taxon>
        <taxon>Ecdysozoa</taxon>
        <taxon>Arthropoda</taxon>
        <taxon>Hexapoda</taxon>
        <taxon>Insecta</taxon>
        <taxon>Pterygota</taxon>
        <taxon>Neoptera</taxon>
        <taxon>Polyneoptera</taxon>
        <taxon>Phasmatodea</taxon>
        <taxon>Timematodea</taxon>
        <taxon>Timematoidea</taxon>
        <taxon>Timematidae</taxon>
        <taxon>Timema</taxon>
    </lineage>
</organism>
<evidence type="ECO:0000256" key="1">
    <source>
        <dbReference type="SAM" id="MobiDB-lite"/>
    </source>
</evidence>
<dbReference type="EMBL" id="OE840419">
    <property type="protein sequence ID" value="CAD7590525.1"/>
    <property type="molecule type" value="Genomic_DNA"/>
</dbReference>
<protein>
    <submittedName>
        <fullName evidence="2">Uncharacterized protein</fullName>
    </submittedName>
</protein>
<name>A0A7R9PK85_TIMGE</name>
<proteinExistence type="predicted"/>
<feature type="region of interest" description="Disordered" evidence="1">
    <location>
        <begin position="48"/>
        <end position="74"/>
    </location>
</feature>
<accession>A0A7R9PK85</accession>
<reference evidence="2" key="1">
    <citation type="submission" date="2020-11" db="EMBL/GenBank/DDBJ databases">
        <authorList>
            <person name="Tran Van P."/>
        </authorList>
    </citation>
    <scope>NUCLEOTIDE SEQUENCE</scope>
</reference>
<gene>
    <name evidence="2" type="ORF">TGEB3V08_LOCUS4176</name>
</gene>
<evidence type="ECO:0000313" key="2">
    <source>
        <dbReference type="EMBL" id="CAD7590525.1"/>
    </source>
</evidence>